<dbReference type="RefSeq" id="WP_314520162.1">
    <property type="nucleotide sequence ID" value="NZ_JASJOU010000030.1"/>
</dbReference>
<proteinExistence type="predicted"/>
<evidence type="ECO:0000313" key="1">
    <source>
        <dbReference type="EMBL" id="MDJ1506877.1"/>
    </source>
</evidence>
<reference evidence="1" key="1">
    <citation type="submission" date="2023-05" db="EMBL/GenBank/DDBJ databases">
        <authorList>
            <person name="Zhang X."/>
        </authorList>
    </citation>
    <scope>NUCLEOTIDE SEQUENCE</scope>
    <source>
        <strain evidence="1">BD1B2-1</strain>
    </source>
</reference>
<gene>
    <name evidence="1" type="ORF">QNI22_39940</name>
</gene>
<dbReference type="AlphaFoldDB" id="A0AAE3RDS0"/>
<protein>
    <submittedName>
        <fullName evidence="1">Uncharacterized protein</fullName>
    </submittedName>
</protein>
<name>A0AAE3RDS0_9BACT</name>
<dbReference type="Proteomes" id="UP001232063">
    <property type="component" value="Unassembled WGS sequence"/>
</dbReference>
<comment type="caution">
    <text evidence="1">The sequence shown here is derived from an EMBL/GenBank/DDBJ whole genome shotgun (WGS) entry which is preliminary data.</text>
</comment>
<organism evidence="1 2">
    <name type="scientific">Xanthocytophaga agilis</name>
    <dbReference type="NCBI Taxonomy" id="3048010"/>
    <lineage>
        <taxon>Bacteria</taxon>
        <taxon>Pseudomonadati</taxon>
        <taxon>Bacteroidota</taxon>
        <taxon>Cytophagia</taxon>
        <taxon>Cytophagales</taxon>
        <taxon>Rhodocytophagaceae</taxon>
        <taxon>Xanthocytophaga</taxon>
    </lineage>
</organism>
<accession>A0AAE3RDS0</accession>
<dbReference type="EMBL" id="JASJOU010000030">
    <property type="protein sequence ID" value="MDJ1506877.1"/>
    <property type="molecule type" value="Genomic_DNA"/>
</dbReference>
<evidence type="ECO:0000313" key="2">
    <source>
        <dbReference type="Proteomes" id="UP001232063"/>
    </source>
</evidence>
<keyword evidence="2" id="KW-1185">Reference proteome</keyword>
<sequence length="188" mass="21440">MKRTVSIGLLCLLLFNTIGYSILFFQQQRQARQQLRNILDTNISHSVSLSENNPDWVVFKMPIGLYHQPDKAPIAVEGEFEHQGKIYEKAFMSIKNDTIIVYCVNNKQQEKVKQNMSDHAKTLAMDYSHTDSGKAQKNIKSFAPEYLPVTVLTLSHSIIEQTQKVQEPSPSSIQSIYLEAIYPPPRQA</sequence>